<dbReference type="OrthoDB" id="1934635at2759"/>
<name>A0A371G599_MUCPR</name>
<evidence type="ECO:0000313" key="2">
    <source>
        <dbReference type="Proteomes" id="UP000257109"/>
    </source>
</evidence>
<dbReference type="EMBL" id="QJKJ01006716">
    <property type="protein sequence ID" value="RDX85735.1"/>
    <property type="molecule type" value="Genomic_DNA"/>
</dbReference>
<accession>A0A371G599</accession>
<comment type="caution">
    <text evidence="1">The sequence shown here is derived from an EMBL/GenBank/DDBJ whole genome shotgun (WGS) entry which is preliminary data.</text>
</comment>
<sequence length="83" mass="9660">MSFFARESEIKKTFFSNQPMLDEVPSVLPTIRGIEHHIDLISGVALPNRPTYKRKPNETIEIQKQVFEKINGDKLNSRMNLFK</sequence>
<proteinExistence type="predicted"/>
<protein>
    <submittedName>
        <fullName evidence="1">Uncharacterized protein</fullName>
    </submittedName>
</protein>
<keyword evidence="2" id="KW-1185">Reference proteome</keyword>
<dbReference type="AlphaFoldDB" id="A0A371G599"/>
<feature type="non-terminal residue" evidence="1">
    <location>
        <position position="1"/>
    </location>
</feature>
<dbReference type="Proteomes" id="UP000257109">
    <property type="component" value="Unassembled WGS sequence"/>
</dbReference>
<reference evidence="1" key="1">
    <citation type="submission" date="2018-05" db="EMBL/GenBank/DDBJ databases">
        <title>Draft genome of Mucuna pruriens seed.</title>
        <authorList>
            <person name="Nnadi N.E."/>
            <person name="Vos R."/>
            <person name="Hasami M.H."/>
            <person name="Devisetty U.K."/>
            <person name="Aguiy J.C."/>
        </authorList>
    </citation>
    <scope>NUCLEOTIDE SEQUENCE [LARGE SCALE GENOMIC DNA]</scope>
    <source>
        <strain evidence="1">JCA_2017</strain>
    </source>
</reference>
<gene>
    <name evidence="1" type="ORF">CR513_33031</name>
</gene>
<organism evidence="1 2">
    <name type="scientific">Mucuna pruriens</name>
    <name type="common">Velvet bean</name>
    <name type="synonym">Dolichos pruriens</name>
    <dbReference type="NCBI Taxonomy" id="157652"/>
    <lineage>
        <taxon>Eukaryota</taxon>
        <taxon>Viridiplantae</taxon>
        <taxon>Streptophyta</taxon>
        <taxon>Embryophyta</taxon>
        <taxon>Tracheophyta</taxon>
        <taxon>Spermatophyta</taxon>
        <taxon>Magnoliopsida</taxon>
        <taxon>eudicotyledons</taxon>
        <taxon>Gunneridae</taxon>
        <taxon>Pentapetalae</taxon>
        <taxon>rosids</taxon>
        <taxon>fabids</taxon>
        <taxon>Fabales</taxon>
        <taxon>Fabaceae</taxon>
        <taxon>Papilionoideae</taxon>
        <taxon>50 kb inversion clade</taxon>
        <taxon>NPAAA clade</taxon>
        <taxon>indigoferoid/millettioid clade</taxon>
        <taxon>Phaseoleae</taxon>
        <taxon>Mucuna</taxon>
    </lineage>
</organism>
<evidence type="ECO:0000313" key="1">
    <source>
        <dbReference type="EMBL" id="RDX85735.1"/>
    </source>
</evidence>